<reference evidence="1" key="1">
    <citation type="submission" date="2016-07" db="EMBL/GenBank/DDBJ databases">
        <title>Microvirga ossetica sp. nov. a new species of rhizobia isolated from root nodules of the legume species Vicia alpestris Steven originated from North Ossetia region in the Caucasus.</title>
        <authorList>
            <person name="Safronova V.I."/>
            <person name="Kuznetsova I.G."/>
            <person name="Sazanova A.L."/>
            <person name="Belimov A."/>
            <person name="Andronov E."/>
            <person name="Osledkin Y.S."/>
            <person name="Onishchuk O.P."/>
            <person name="Kurchak O.N."/>
            <person name="Shaposhnikov A.I."/>
            <person name="Willems A."/>
            <person name="Tikhonovich I.A."/>
        </authorList>
    </citation>
    <scope>NUCLEOTIDE SEQUENCE [LARGE SCALE GENOMIC DNA]</scope>
    <source>
        <strain evidence="1">V5/3M</strain>
        <plasmid evidence="1">unnamed2</plasmid>
    </source>
</reference>
<proteinExistence type="predicted"/>
<protein>
    <recommendedName>
        <fullName evidence="2">Calcium-binding protein</fullName>
    </recommendedName>
</protein>
<dbReference type="InterPro" id="IPR001343">
    <property type="entry name" value="Hemolysn_Ca-bd"/>
</dbReference>
<accession>A0A1B2EVW5</accession>
<dbReference type="EMBL" id="CP016619">
    <property type="protein sequence ID" value="ANY84101.1"/>
    <property type="molecule type" value="Genomic_DNA"/>
</dbReference>
<sequence>MSYHYDFGLDYWPFGSFGNDRVTVDEDGSVVFTGFGRDTVRVRADDATVDLGFGRDVGRTYGDDAVVNGGFGHDRLLGGDGTDSLWGNFGDDVIRTGKGADYALGNQGNDLTDTGEGLGLHFGGAGADTFFIGQEIVGNNAQDTVIALDFGNGHDRLDIAPEILANIASIAEGKVDLVPVLATFEAEGLGVSEVGQRLSQTFLGDLAFREVARFLEQFPPNQQGQVLVDATTVTTNEGDTIIALGVTEDQLLAAVA</sequence>
<organism evidence="1">
    <name type="scientific">Microvirga ossetica</name>
    <dbReference type="NCBI Taxonomy" id="1882682"/>
    <lineage>
        <taxon>Bacteria</taxon>
        <taxon>Pseudomonadati</taxon>
        <taxon>Pseudomonadota</taxon>
        <taxon>Alphaproteobacteria</taxon>
        <taxon>Hyphomicrobiales</taxon>
        <taxon>Methylobacteriaceae</taxon>
        <taxon>Microvirga</taxon>
    </lineage>
</organism>
<dbReference type="GO" id="GO:0005509">
    <property type="term" value="F:calcium ion binding"/>
    <property type="evidence" value="ECO:0007669"/>
    <property type="project" value="InterPro"/>
</dbReference>
<dbReference type="InterPro" id="IPR011049">
    <property type="entry name" value="Serralysin-like_metalloprot_C"/>
</dbReference>
<geneLocation type="plasmid" evidence="1">
    <name>unnamed2</name>
</geneLocation>
<gene>
    <name evidence="1" type="ORF">BB934_38255</name>
</gene>
<dbReference type="AlphaFoldDB" id="A0A1B2EVW5"/>
<evidence type="ECO:0008006" key="2">
    <source>
        <dbReference type="Google" id="ProtNLM"/>
    </source>
</evidence>
<dbReference type="OrthoDB" id="9809583at2"/>
<dbReference type="SUPFAM" id="SSF51120">
    <property type="entry name" value="beta-Roll"/>
    <property type="match status" value="1"/>
</dbReference>
<dbReference type="Pfam" id="PF00353">
    <property type="entry name" value="HemolysinCabind"/>
    <property type="match status" value="1"/>
</dbReference>
<keyword evidence="1" id="KW-0614">Plasmid</keyword>
<dbReference type="Gene3D" id="2.150.10.10">
    <property type="entry name" value="Serralysin-like metalloprotease, C-terminal"/>
    <property type="match status" value="1"/>
</dbReference>
<evidence type="ECO:0000313" key="1">
    <source>
        <dbReference type="EMBL" id="ANY84101.1"/>
    </source>
</evidence>
<dbReference type="RefSeq" id="WP_099515033.1">
    <property type="nucleotide sequence ID" value="NZ_CP016619.1"/>
</dbReference>
<dbReference type="PRINTS" id="PR00313">
    <property type="entry name" value="CABNDNGRPT"/>
</dbReference>
<dbReference type="KEGG" id="moc:BB934_38255"/>
<name>A0A1B2EVW5_9HYPH</name>